<keyword evidence="4" id="KW-0444">Lipid biosynthesis</keyword>
<dbReference type="Proteomes" id="UP000816034">
    <property type="component" value="Unassembled WGS sequence"/>
</dbReference>
<feature type="transmembrane region" description="Helical" evidence="14">
    <location>
        <begin position="170"/>
        <end position="190"/>
    </location>
</feature>
<feature type="region of interest" description="Disordered" evidence="13">
    <location>
        <begin position="195"/>
        <end position="220"/>
    </location>
</feature>
<feature type="compositionally biased region" description="Low complexity" evidence="13">
    <location>
        <begin position="196"/>
        <end position="206"/>
    </location>
</feature>
<protein>
    <recommendedName>
        <fullName evidence="15">Phospholipid/glycerol acyltransferase domain-containing protein</fullName>
    </recommendedName>
</protein>
<evidence type="ECO:0000256" key="2">
    <source>
        <dbReference type="ARBA" id="ARBA00005189"/>
    </source>
</evidence>
<evidence type="ECO:0000256" key="9">
    <source>
        <dbReference type="ARBA" id="ARBA00023136"/>
    </source>
</evidence>
<dbReference type="GO" id="GO:0019432">
    <property type="term" value="P:triglyceride biosynthetic process"/>
    <property type="evidence" value="ECO:0007669"/>
    <property type="project" value="TreeGrafter"/>
</dbReference>
<comment type="pathway">
    <text evidence="2">Lipid metabolism.</text>
</comment>
<evidence type="ECO:0000313" key="17">
    <source>
        <dbReference type="Proteomes" id="UP000816034"/>
    </source>
</evidence>
<dbReference type="GO" id="GO:0005783">
    <property type="term" value="C:endoplasmic reticulum"/>
    <property type="evidence" value="ECO:0007669"/>
    <property type="project" value="TreeGrafter"/>
</dbReference>
<keyword evidence="6 14" id="KW-0812">Transmembrane</keyword>
<accession>A0AA88GE95</accession>
<dbReference type="InterPro" id="IPR045252">
    <property type="entry name" value="LPCAT1-like"/>
</dbReference>
<evidence type="ECO:0000256" key="3">
    <source>
        <dbReference type="ARBA" id="ARBA00008655"/>
    </source>
</evidence>
<evidence type="ECO:0000256" key="4">
    <source>
        <dbReference type="ARBA" id="ARBA00022516"/>
    </source>
</evidence>
<dbReference type="InterPro" id="IPR002123">
    <property type="entry name" value="Plipid/glycerol_acylTrfase"/>
</dbReference>
<evidence type="ECO:0000256" key="7">
    <source>
        <dbReference type="ARBA" id="ARBA00022989"/>
    </source>
</evidence>
<dbReference type="CDD" id="cd07991">
    <property type="entry name" value="LPLAT_LPCAT1-like"/>
    <property type="match status" value="1"/>
</dbReference>
<organism evidence="16 17">
    <name type="scientific">Naegleria lovaniensis</name>
    <name type="common">Amoeba</name>
    <dbReference type="NCBI Taxonomy" id="51637"/>
    <lineage>
        <taxon>Eukaryota</taxon>
        <taxon>Discoba</taxon>
        <taxon>Heterolobosea</taxon>
        <taxon>Tetramitia</taxon>
        <taxon>Eutetramitia</taxon>
        <taxon>Vahlkampfiidae</taxon>
        <taxon>Naegleria</taxon>
    </lineage>
</organism>
<name>A0AA88GE95_NAELO</name>
<sequence>MSESLRNENAKAPLTSHAFTSNASTSTTEGENYGDDRNKLFHSRDTLTSPLSTSHSLPFGLSESASGFFMSTEDEDGFSYEISRVIEKEVIKEIQDKVRSHRNEVQHAVPLTLMDVINCTKEAAESIARDDFTECFRPKPPEPWNWNLFLFTGWLIVLCVRYVILFPLRLVFFLTGTLTFIIVTLILMALRHFGGSNSKSQKQSNQVISDETSKEASEQQKPTKIGTLDWLVRKSLQIYSAVWIHAMSGVIKIHGVPPVRRKNQIYVANHTSLIDFILLTYLCGVATVGQKHGGFVGFMQDKVVSPLKNIWFERFESRDRKATSQRIFDHINDLSNPPLLIFPEGVCVNNEYCVMFKKGVFEIEDVEICPIAIKYNKSYSDPYWSSRDESFIVHILRIMKSWCLAVDVYFLEPQKKLPNEDAIQFTERIKQMIANKAKLINLNWDGYLKYYSPSEKLTEAKQRLNAEVMKRRFLIGVEGMVRNGSTQSLDGMSKSTSFEDLNRSNINRKSVRFVDNSNTPSENKEHQE</sequence>
<feature type="domain" description="Phospholipid/glycerol acyltransferase" evidence="15">
    <location>
        <begin position="264"/>
        <end position="376"/>
    </location>
</feature>
<keyword evidence="8" id="KW-0443">Lipid metabolism</keyword>
<evidence type="ECO:0000256" key="12">
    <source>
        <dbReference type="ARBA" id="ARBA00023315"/>
    </source>
</evidence>
<evidence type="ECO:0000256" key="6">
    <source>
        <dbReference type="ARBA" id="ARBA00022692"/>
    </source>
</evidence>
<dbReference type="PANTHER" id="PTHR23063">
    <property type="entry name" value="PHOSPHOLIPID ACYLTRANSFERASE"/>
    <property type="match status" value="1"/>
</dbReference>
<dbReference type="GO" id="GO:0016020">
    <property type="term" value="C:membrane"/>
    <property type="evidence" value="ECO:0007669"/>
    <property type="project" value="UniProtKB-SubCell"/>
</dbReference>
<comment type="subcellular location">
    <subcellularLocation>
        <location evidence="1">Membrane</location>
    </subcellularLocation>
</comment>
<gene>
    <name evidence="16" type="ORF">C9374_011740</name>
</gene>
<feature type="compositionally biased region" description="Polar residues" evidence="13">
    <location>
        <begin position="17"/>
        <end position="30"/>
    </location>
</feature>
<proteinExistence type="inferred from homology"/>
<evidence type="ECO:0000256" key="13">
    <source>
        <dbReference type="SAM" id="MobiDB-lite"/>
    </source>
</evidence>
<feature type="transmembrane region" description="Helical" evidence="14">
    <location>
        <begin position="146"/>
        <end position="164"/>
    </location>
</feature>
<evidence type="ECO:0000256" key="11">
    <source>
        <dbReference type="ARBA" id="ARBA00023264"/>
    </source>
</evidence>
<evidence type="ECO:0000259" key="15">
    <source>
        <dbReference type="SMART" id="SM00563"/>
    </source>
</evidence>
<dbReference type="GO" id="GO:0004366">
    <property type="term" value="F:glycerol-3-phosphate O-acyltransferase activity"/>
    <property type="evidence" value="ECO:0007669"/>
    <property type="project" value="TreeGrafter"/>
</dbReference>
<evidence type="ECO:0000256" key="5">
    <source>
        <dbReference type="ARBA" id="ARBA00022679"/>
    </source>
</evidence>
<evidence type="ECO:0000256" key="1">
    <source>
        <dbReference type="ARBA" id="ARBA00004370"/>
    </source>
</evidence>
<keyword evidence="10" id="KW-0594">Phospholipid biosynthesis</keyword>
<feature type="region of interest" description="Disordered" evidence="13">
    <location>
        <begin position="1"/>
        <end position="41"/>
    </location>
</feature>
<dbReference type="SUPFAM" id="SSF69593">
    <property type="entry name" value="Glycerol-3-phosphate (1)-acyltransferase"/>
    <property type="match status" value="1"/>
</dbReference>
<evidence type="ECO:0000256" key="14">
    <source>
        <dbReference type="SAM" id="Phobius"/>
    </source>
</evidence>
<keyword evidence="5" id="KW-0808">Transferase</keyword>
<keyword evidence="12" id="KW-0012">Acyltransferase</keyword>
<dbReference type="Pfam" id="PF01553">
    <property type="entry name" value="Acyltransferase"/>
    <property type="match status" value="1"/>
</dbReference>
<keyword evidence="11" id="KW-1208">Phospholipid metabolism</keyword>
<dbReference type="GO" id="GO:0008654">
    <property type="term" value="P:phospholipid biosynthetic process"/>
    <property type="evidence" value="ECO:0007669"/>
    <property type="project" value="UniProtKB-KW"/>
</dbReference>
<dbReference type="AlphaFoldDB" id="A0AA88GE95"/>
<dbReference type="PANTHER" id="PTHR23063:SF2">
    <property type="entry name" value="GLYCEROL-3-PHOSPHATE ACYLTRANSFERASE 4, ISOFORM D-RELATED"/>
    <property type="match status" value="1"/>
</dbReference>
<dbReference type="RefSeq" id="XP_044543029.1">
    <property type="nucleotide sequence ID" value="XM_044687429.1"/>
</dbReference>
<reference evidence="16 17" key="1">
    <citation type="journal article" date="2018" name="BMC Genomics">
        <title>The genome of Naegleria lovaniensis, the basis for a comparative approach to unravel pathogenicity factors of the human pathogenic amoeba N. fowleri.</title>
        <authorList>
            <person name="Liechti N."/>
            <person name="Schurch N."/>
            <person name="Bruggmann R."/>
            <person name="Wittwer M."/>
        </authorList>
    </citation>
    <scope>NUCLEOTIDE SEQUENCE [LARGE SCALE GENOMIC DNA]</scope>
    <source>
        <strain evidence="16 17">ATCC 30569</strain>
    </source>
</reference>
<keyword evidence="9 14" id="KW-0472">Membrane</keyword>
<dbReference type="EMBL" id="PYSW02000050">
    <property type="protein sequence ID" value="KAG2373855.1"/>
    <property type="molecule type" value="Genomic_DNA"/>
</dbReference>
<keyword evidence="7 14" id="KW-1133">Transmembrane helix</keyword>
<evidence type="ECO:0000256" key="8">
    <source>
        <dbReference type="ARBA" id="ARBA00023098"/>
    </source>
</evidence>
<dbReference type="SMART" id="SM00563">
    <property type="entry name" value="PlsC"/>
    <property type="match status" value="1"/>
</dbReference>
<keyword evidence="17" id="KW-1185">Reference proteome</keyword>
<comment type="similarity">
    <text evidence="3">Belongs to the 1-acyl-sn-glycerol-3-phosphate acyltransferase family.</text>
</comment>
<evidence type="ECO:0000256" key="10">
    <source>
        <dbReference type="ARBA" id="ARBA00023209"/>
    </source>
</evidence>
<dbReference type="GeneID" id="68104194"/>
<comment type="caution">
    <text evidence="16">The sequence shown here is derived from an EMBL/GenBank/DDBJ whole genome shotgun (WGS) entry which is preliminary data.</text>
</comment>
<evidence type="ECO:0000313" key="16">
    <source>
        <dbReference type="EMBL" id="KAG2373855.1"/>
    </source>
</evidence>